<name>A0A451GDE9_9SPHI</name>
<dbReference type="EMBL" id="SAYW01000001">
    <property type="protein sequence ID" value="RWU10894.1"/>
    <property type="molecule type" value="Genomic_DNA"/>
</dbReference>
<dbReference type="RefSeq" id="WP_128353314.1">
    <property type="nucleotide sequence ID" value="NZ_QMHN01000001.1"/>
</dbReference>
<sequence>MEITLFIIAVLGLLIAYLTYKKDHIDAPNEKAKSLSQNYQFAERSTRELIEELEKYVSTNNAMDEHFMQGLTFSQSLTFLKSAHDKLFSDDISKDLIQYPSLANDGLKASIEAHIKHIQEIRTYFKFYVKKDFNA</sequence>
<evidence type="ECO:0000313" key="2">
    <source>
        <dbReference type="Proteomes" id="UP000284120"/>
    </source>
</evidence>
<accession>A0A451GDE9</accession>
<reference evidence="1 2" key="1">
    <citation type="submission" date="2018-06" db="EMBL/GenBank/DDBJ databases">
        <title>Pedobacter endophyticus sp. nov., an endophytic bacterium isolated from a leaf of Triticum aestivum.</title>
        <authorList>
            <person name="Zhang L."/>
        </authorList>
    </citation>
    <scope>NUCLEOTIDE SEQUENCE [LARGE SCALE GENOMIC DNA]</scope>
    <source>
        <strain evidence="1 2">CM134L-2</strain>
    </source>
</reference>
<dbReference type="Proteomes" id="UP000284120">
    <property type="component" value="Unassembled WGS sequence"/>
</dbReference>
<organism evidence="1 2">
    <name type="scientific">Pedobacter chitinilyticus</name>
    <dbReference type="NCBI Taxonomy" id="2233776"/>
    <lineage>
        <taxon>Bacteria</taxon>
        <taxon>Pseudomonadati</taxon>
        <taxon>Bacteroidota</taxon>
        <taxon>Sphingobacteriia</taxon>
        <taxon>Sphingobacteriales</taxon>
        <taxon>Sphingobacteriaceae</taxon>
        <taxon>Pedobacter</taxon>
    </lineage>
</organism>
<gene>
    <name evidence="1" type="ORF">DPV69_06065</name>
</gene>
<evidence type="ECO:0000313" key="1">
    <source>
        <dbReference type="EMBL" id="RWU10894.1"/>
    </source>
</evidence>
<dbReference type="AlphaFoldDB" id="A0A451GDE9"/>
<comment type="caution">
    <text evidence="1">The sequence shown here is derived from an EMBL/GenBank/DDBJ whole genome shotgun (WGS) entry which is preliminary data.</text>
</comment>
<keyword evidence="2" id="KW-1185">Reference proteome</keyword>
<proteinExistence type="predicted"/>
<protein>
    <recommendedName>
        <fullName evidence="3">DUF4760 domain-containing protein</fullName>
    </recommendedName>
</protein>
<evidence type="ECO:0008006" key="3">
    <source>
        <dbReference type="Google" id="ProtNLM"/>
    </source>
</evidence>